<dbReference type="SUPFAM" id="SSF46689">
    <property type="entry name" value="Homeodomain-like"/>
    <property type="match status" value="1"/>
</dbReference>
<organism evidence="5 6">
    <name type="scientific">Actinomadura monticuli</name>
    <dbReference type="NCBI Taxonomy" id="3097367"/>
    <lineage>
        <taxon>Bacteria</taxon>
        <taxon>Bacillati</taxon>
        <taxon>Actinomycetota</taxon>
        <taxon>Actinomycetes</taxon>
        <taxon>Streptosporangiales</taxon>
        <taxon>Thermomonosporaceae</taxon>
        <taxon>Actinomadura</taxon>
    </lineage>
</organism>
<protein>
    <submittedName>
        <fullName evidence="5">Helix-turn-helix transcriptional regulator</fullName>
    </submittedName>
</protein>
<gene>
    <name evidence="5" type="ORF">SM611_36690</name>
</gene>
<proteinExistence type="predicted"/>
<dbReference type="InterPro" id="IPR018062">
    <property type="entry name" value="HTH_AraC-typ_CS"/>
</dbReference>
<dbReference type="Pfam" id="PF12833">
    <property type="entry name" value="HTH_18"/>
    <property type="match status" value="1"/>
</dbReference>
<dbReference type="Proteomes" id="UP001569963">
    <property type="component" value="Unassembled WGS sequence"/>
</dbReference>
<dbReference type="EMBL" id="JAXCEI010000031">
    <property type="protein sequence ID" value="MFA1544495.1"/>
    <property type="molecule type" value="Genomic_DNA"/>
</dbReference>
<dbReference type="Gene3D" id="1.10.10.60">
    <property type="entry name" value="Homeodomain-like"/>
    <property type="match status" value="1"/>
</dbReference>
<dbReference type="RefSeq" id="WP_371955035.1">
    <property type="nucleotide sequence ID" value="NZ_JAXCEI010000031.1"/>
</dbReference>
<evidence type="ECO:0000256" key="3">
    <source>
        <dbReference type="ARBA" id="ARBA00023163"/>
    </source>
</evidence>
<accession>A0ABV4QQB1</accession>
<evidence type="ECO:0000256" key="1">
    <source>
        <dbReference type="ARBA" id="ARBA00023015"/>
    </source>
</evidence>
<evidence type="ECO:0000313" key="5">
    <source>
        <dbReference type="EMBL" id="MFA1544495.1"/>
    </source>
</evidence>
<feature type="domain" description="HTH araC/xylS-type" evidence="4">
    <location>
        <begin position="1"/>
        <end position="78"/>
    </location>
</feature>
<comment type="caution">
    <text evidence="5">The sequence shown here is derived from an EMBL/GenBank/DDBJ whole genome shotgun (WGS) entry which is preliminary data.</text>
</comment>
<evidence type="ECO:0000259" key="4">
    <source>
        <dbReference type="PROSITE" id="PS01124"/>
    </source>
</evidence>
<sequence>MGISVRHLSRVFEPEGLTPARYVMDRRLTRAKTDLADPASSQATVAEIAHRYGFASQAHFTRVFGERFGRTPGAVRPR</sequence>
<dbReference type="PANTHER" id="PTHR46796">
    <property type="entry name" value="HTH-TYPE TRANSCRIPTIONAL ACTIVATOR RHAS-RELATED"/>
    <property type="match status" value="1"/>
</dbReference>
<dbReference type="PANTHER" id="PTHR46796:SF6">
    <property type="entry name" value="ARAC SUBFAMILY"/>
    <property type="match status" value="1"/>
</dbReference>
<dbReference type="InterPro" id="IPR020449">
    <property type="entry name" value="Tscrpt_reg_AraC-type_HTH"/>
</dbReference>
<dbReference type="InterPro" id="IPR009057">
    <property type="entry name" value="Homeodomain-like_sf"/>
</dbReference>
<keyword evidence="1" id="KW-0805">Transcription regulation</keyword>
<dbReference type="InterPro" id="IPR050204">
    <property type="entry name" value="AraC_XylS_family_regulators"/>
</dbReference>
<keyword evidence="3" id="KW-0804">Transcription</keyword>
<evidence type="ECO:0000313" key="6">
    <source>
        <dbReference type="Proteomes" id="UP001569963"/>
    </source>
</evidence>
<dbReference type="PRINTS" id="PR00032">
    <property type="entry name" value="HTHARAC"/>
</dbReference>
<dbReference type="PROSITE" id="PS01124">
    <property type="entry name" value="HTH_ARAC_FAMILY_2"/>
    <property type="match status" value="1"/>
</dbReference>
<name>A0ABV4QQB1_9ACTN</name>
<dbReference type="PROSITE" id="PS00041">
    <property type="entry name" value="HTH_ARAC_FAMILY_1"/>
    <property type="match status" value="1"/>
</dbReference>
<keyword evidence="6" id="KW-1185">Reference proteome</keyword>
<keyword evidence="2" id="KW-0238">DNA-binding</keyword>
<dbReference type="InterPro" id="IPR018060">
    <property type="entry name" value="HTH_AraC"/>
</dbReference>
<dbReference type="SMART" id="SM00342">
    <property type="entry name" value="HTH_ARAC"/>
    <property type="match status" value="1"/>
</dbReference>
<evidence type="ECO:0000256" key="2">
    <source>
        <dbReference type="ARBA" id="ARBA00023125"/>
    </source>
</evidence>
<reference evidence="5 6" key="1">
    <citation type="submission" date="2023-11" db="EMBL/GenBank/DDBJ databases">
        <title>Actinomadura monticuli sp. nov., isolated from volcanic ash.</title>
        <authorList>
            <person name="Lee S.D."/>
            <person name="Yang H."/>
            <person name="Kim I.S."/>
        </authorList>
    </citation>
    <scope>NUCLEOTIDE SEQUENCE [LARGE SCALE GENOMIC DNA]</scope>
    <source>
        <strain evidence="5 6">DLS-62</strain>
    </source>
</reference>